<evidence type="ECO:0000256" key="2">
    <source>
        <dbReference type="ARBA" id="ARBA00022525"/>
    </source>
</evidence>
<feature type="compositionally biased region" description="Polar residues" evidence="6">
    <location>
        <begin position="874"/>
        <end position="904"/>
    </location>
</feature>
<dbReference type="PROSITE" id="PS00134">
    <property type="entry name" value="TRYPSIN_HIS"/>
    <property type="match status" value="1"/>
</dbReference>
<gene>
    <name evidence="9" type="ORF">FF38_09543</name>
</gene>
<sequence>MGLLLNWALLATVVLAGILYTQAEEQTSWSGSWSVAAQDSMLTKRSADADAEPKQGEEDVQGRNYAVHEPIYSNDTDINQIIDQIINSRREGRILNEYDRVYEDGNVDQALMQGNDMQARNLVRDKLCALGLMSCEEAKRPYYSSIYAQGPPKYGGGPYGAPKPMPPPSYFNGRPHMGPPPSSVNSFGPPRKVGYESSYKPGYRPSGPGPNYNGPYLESPPPSAIDGSSSSASFSRPPPGAVIYGSKPPGPIYTGHGPSPPYAFENPEKIQVAGSQQTNFYSHQSSASAASSSTKVVVAGGIPTGAALASNSASSASSLQQHVHHHYHHVEGAEGAKVPSVAIPVGSGQTINTDFSALAQSSTAYTPETQGSFQTNSAFNAGFNGASQGGLLSQGASSFGQGSSSFGQGGSSFGQVGSSFGQGLNGFKPNGDLYSKPSAGLASFGGISSSSSSSSGFGQSGFGQSGYGQASTPGSSYHSQNPDYYKKELHNIGGITASASNNFNSLTSGYGNEQFNGAYDTARNQFVDCQCVPFNQCPAADRIGRKEDLILPIDPRNLGKDIEALSDDAAANITVSATAEKKSDEHKSEDDKTEDKKRSKRQAIQEEENKPEDAASDLTQDSQGRLGLPVLQAIELIRRKILPTYGVSFGLPYPNNPGGYPTNVLGEHYPAQNPHFGALGPNGLNLGLINVNPLVSVQVKKTEFGENVVKPLVNLHITPSATIFDAVGNLFKSKPNVVHNSHYHHHEHYSGFDHDDHHSHHDGPTFTSPGPIHHFPSTGPSFHKYEIEMIPSKPIFEYHSGPQIYTEPSSIHHYENHHKEHYEHVSSHSTSFVHTSPGHSSFGDHSSYPTTTTGFDSNSHSYPPSGGDYEHTSSHYPTGSASVGSSLHSYQPSGNEFTHTSSHYPTGGANFGPSPLTYPTHGNEFGQGYSTGFGTSGYDGNQGFENPYDRSAQVNQSLTFSESQRYRKGKELGYANTDLTHPIPTQAPGAAEGSDFITFPRDRKRRSLEEHEETVEKRSSVLAETVKLQERAYYGNRPVQKTCRVNEVCCRRPLRPAQPPQQQLGRCGVRNAAGITGRIKNPVYVDGDSEFGEYPWHVAILKKDPKESIYACGGTLIDAQHVITAAHCIKSQNGFDLRARLGEWDVNHDVEFFPYIERDVVSVQIHPEYYAGTLDNDLAVLKLDHPVDFTKNPHISPACLPDKFSDFTGARCWTTGWGKDAFGDQGKYQNILKEVDVPILSHHQCENQLRQTRLGYSYKLNPGFVCAGGEEGKDACKGDGGGPLVCERGGVWNVVGVVSWGIGCGQVNVPGVYVKVSHYLDWIRQITQYYK</sequence>
<feature type="region of interest" description="Disordered" evidence="6">
    <location>
        <begin position="158"/>
        <end position="266"/>
    </location>
</feature>
<evidence type="ECO:0000256" key="4">
    <source>
        <dbReference type="ARBA" id="ARBA00068096"/>
    </source>
</evidence>
<evidence type="ECO:0000313" key="9">
    <source>
        <dbReference type="EMBL" id="KNC30085.1"/>
    </source>
</evidence>
<dbReference type="PRINTS" id="PR00722">
    <property type="entry name" value="CHYMOTRYPSIN"/>
</dbReference>
<dbReference type="Pfam" id="PF00089">
    <property type="entry name" value="Trypsin"/>
    <property type="match status" value="1"/>
</dbReference>
<dbReference type="InterPro" id="IPR001314">
    <property type="entry name" value="Peptidase_S1A"/>
</dbReference>
<dbReference type="GO" id="GO:0004252">
    <property type="term" value="F:serine-type endopeptidase activity"/>
    <property type="evidence" value="ECO:0007669"/>
    <property type="project" value="InterPro"/>
</dbReference>
<feature type="region of interest" description="Disordered" evidence="6">
    <location>
        <begin position="975"/>
        <end position="995"/>
    </location>
</feature>
<dbReference type="PANTHER" id="PTHR24258">
    <property type="entry name" value="SERINE PROTEASE-RELATED"/>
    <property type="match status" value="1"/>
</dbReference>
<feature type="chain" id="PRO_5005536194" description="Phenoloxidase-activating factor 2" evidence="7">
    <location>
        <begin position="24"/>
        <end position="1331"/>
    </location>
</feature>
<feature type="region of interest" description="Disordered" evidence="6">
    <location>
        <begin position="458"/>
        <end position="483"/>
    </location>
</feature>
<evidence type="ECO:0000259" key="8">
    <source>
        <dbReference type="PROSITE" id="PS50240"/>
    </source>
</evidence>
<feature type="signal peptide" evidence="7">
    <location>
        <begin position="1"/>
        <end position="23"/>
    </location>
</feature>
<dbReference type="Proteomes" id="UP000037069">
    <property type="component" value="Unassembled WGS sequence"/>
</dbReference>
<evidence type="ECO:0000256" key="7">
    <source>
        <dbReference type="SAM" id="SignalP"/>
    </source>
</evidence>
<dbReference type="PANTHER" id="PTHR24258:SF142">
    <property type="entry name" value="PEPTIDASE S1 DOMAIN-CONTAINING PROTEIN"/>
    <property type="match status" value="1"/>
</dbReference>
<dbReference type="FunFam" id="2.40.10.10:FF:000038">
    <property type="entry name" value="Serine protease"/>
    <property type="match status" value="1"/>
</dbReference>
<feature type="compositionally biased region" description="Low complexity" evidence="6">
    <location>
        <begin position="201"/>
        <end position="216"/>
    </location>
</feature>
<comment type="caution">
    <text evidence="9">The sequence shown here is derived from an EMBL/GenBank/DDBJ whole genome shotgun (WGS) entry which is preliminary data.</text>
</comment>
<proteinExistence type="predicted"/>
<evidence type="ECO:0000256" key="1">
    <source>
        <dbReference type="ARBA" id="ARBA00004613"/>
    </source>
</evidence>
<evidence type="ECO:0000313" key="10">
    <source>
        <dbReference type="Proteomes" id="UP000037069"/>
    </source>
</evidence>
<feature type="domain" description="Peptidase S1" evidence="8">
    <location>
        <begin position="1084"/>
        <end position="1328"/>
    </location>
</feature>
<keyword evidence="2" id="KW-0964">Secreted</keyword>
<evidence type="ECO:0000256" key="6">
    <source>
        <dbReference type="SAM" id="MobiDB-lite"/>
    </source>
</evidence>
<dbReference type="SMART" id="SM00020">
    <property type="entry name" value="Tryp_SPc"/>
    <property type="match status" value="1"/>
</dbReference>
<keyword evidence="10" id="KW-1185">Reference proteome</keyword>
<dbReference type="Gene3D" id="2.40.10.10">
    <property type="entry name" value="Trypsin-like serine proteases"/>
    <property type="match status" value="1"/>
</dbReference>
<reference evidence="9 10" key="1">
    <citation type="journal article" date="2015" name="Nat. Commun.">
        <title>Lucilia cuprina genome unlocks parasitic fly biology to underpin future interventions.</title>
        <authorList>
            <person name="Anstead C.A."/>
            <person name="Korhonen P.K."/>
            <person name="Young N.D."/>
            <person name="Hall R.S."/>
            <person name="Jex A.R."/>
            <person name="Murali S.C."/>
            <person name="Hughes D.S."/>
            <person name="Lee S.F."/>
            <person name="Perry T."/>
            <person name="Stroehlein A.J."/>
            <person name="Ansell B.R."/>
            <person name="Breugelmans B."/>
            <person name="Hofmann A."/>
            <person name="Qu J."/>
            <person name="Dugan S."/>
            <person name="Lee S.L."/>
            <person name="Chao H."/>
            <person name="Dinh H."/>
            <person name="Han Y."/>
            <person name="Doddapaneni H.V."/>
            <person name="Worley K.C."/>
            <person name="Muzny D.M."/>
            <person name="Ioannidis P."/>
            <person name="Waterhouse R.M."/>
            <person name="Zdobnov E.M."/>
            <person name="James P.J."/>
            <person name="Bagnall N.H."/>
            <person name="Kotze A.C."/>
            <person name="Gibbs R.A."/>
            <person name="Richards S."/>
            <person name="Batterham P."/>
            <person name="Gasser R.B."/>
        </authorList>
    </citation>
    <scope>NUCLEOTIDE SEQUENCE [LARGE SCALE GENOMIC DNA]</scope>
    <source>
        <strain evidence="9 10">LS</strain>
        <tissue evidence="9">Full body</tissue>
    </source>
</reference>
<dbReference type="InterPro" id="IPR001254">
    <property type="entry name" value="Trypsin_dom"/>
</dbReference>
<organism evidence="9 10">
    <name type="scientific">Lucilia cuprina</name>
    <name type="common">Green bottle fly</name>
    <name type="synonym">Australian sheep blowfly</name>
    <dbReference type="NCBI Taxonomy" id="7375"/>
    <lineage>
        <taxon>Eukaryota</taxon>
        <taxon>Metazoa</taxon>
        <taxon>Ecdysozoa</taxon>
        <taxon>Arthropoda</taxon>
        <taxon>Hexapoda</taxon>
        <taxon>Insecta</taxon>
        <taxon>Pterygota</taxon>
        <taxon>Neoptera</taxon>
        <taxon>Endopterygota</taxon>
        <taxon>Diptera</taxon>
        <taxon>Brachycera</taxon>
        <taxon>Muscomorpha</taxon>
        <taxon>Oestroidea</taxon>
        <taxon>Calliphoridae</taxon>
        <taxon>Luciliinae</taxon>
        <taxon>Lucilia</taxon>
    </lineage>
</organism>
<feature type="compositionally biased region" description="Polar residues" evidence="6">
    <location>
        <begin position="837"/>
        <end position="862"/>
    </location>
</feature>
<feature type="region of interest" description="Disordered" evidence="6">
    <location>
        <begin position="830"/>
        <end position="948"/>
    </location>
</feature>
<dbReference type="InterPro" id="IPR018114">
    <property type="entry name" value="TRYPSIN_HIS"/>
</dbReference>
<dbReference type="InterPro" id="IPR043504">
    <property type="entry name" value="Peptidase_S1_PA_chymotrypsin"/>
</dbReference>
<feature type="region of interest" description="Disordered" evidence="6">
    <location>
        <begin position="748"/>
        <end position="773"/>
    </location>
</feature>
<feature type="compositionally biased region" description="Basic and acidic residues" evidence="6">
    <location>
        <begin position="748"/>
        <end position="763"/>
    </location>
</feature>
<dbReference type="CDD" id="cd00190">
    <property type="entry name" value="Tryp_SPc"/>
    <property type="match status" value="1"/>
</dbReference>
<accession>A0A0L0CCW0</accession>
<evidence type="ECO:0000256" key="5">
    <source>
        <dbReference type="ARBA" id="ARBA00076468"/>
    </source>
</evidence>
<comment type="subcellular location">
    <subcellularLocation>
        <location evidence="1">Secreted</location>
    </subcellularLocation>
</comment>
<dbReference type="OrthoDB" id="5949700at2759"/>
<dbReference type="OMA" id="IYAQPVT"/>
<dbReference type="InterPro" id="IPR009003">
    <property type="entry name" value="Peptidase_S1_PA"/>
</dbReference>
<dbReference type="SUPFAM" id="SSF50494">
    <property type="entry name" value="Trypsin-like serine proteases"/>
    <property type="match status" value="1"/>
</dbReference>
<name>A0A0L0CCW0_LUCCU</name>
<keyword evidence="3" id="KW-1015">Disulfide bond</keyword>
<dbReference type="PROSITE" id="PS50240">
    <property type="entry name" value="TRYPSIN_DOM"/>
    <property type="match status" value="1"/>
</dbReference>
<protein>
    <recommendedName>
        <fullName evidence="4">Phenoloxidase-activating factor 2</fullName>
    </recommendedName>
    <alternativeName>
        <fullName evidence="5">Prophenoloxidase-activating factor II</fullName>
    </alternativeName>
</protein>
<keyword evidence="7" id="KW-0732">Signal</keyword>
<feature type="compositionally biased region" description="Low complexity" evidence="6">
    <location>
        <begin position="224"/>
        <end position="235"/>
    </location>
</feature>
<feature type="compositionally biased region" description="Polar residues" evidence="6">
    <location>
        <begin position="472"/>
        <end position="482"/>
    </location>
</feature>
<dbReference type="EMBL" id="JRES01000577">
    <property type="protein sequence ID" value="KNC30085.1"/>
    <property type="molecule type" value="Genomic_DNA"/>
</dbReference>
<feature type="region of interest" description="Disordered" evidence="6">
    <location>
        <begin position="576"/>
        <end position="621"/>
    </location>
</feature>
<feature type="region of interest" description="Disordered" evidence="6">
    <location>
        <begin position="44"/>
        <end position="64"/>
    </location>
</feature>
<feature type="compositionally biased region" description="Basic and acidic residues" evidence="6">
    <location>
        <begin position="579"/>
        <end position="613"/>
    </location>
</feature>
<feature type="compositionally biased region" description="Basic and acidic residues" evidence="6">
    <location>
        <begin position="45"/>
        <end position="61"/>
    </location>
</feature>
<dbReference type="GO" id="GO:0006508">
    <property type="term" value="P:proteolysis"/>
    <property type="evidence" value="ECO:0007669"/>
    <property type="project" value="InterPro"/>
</dbReference>
<evidence type="ECO:0000256" key="3">
    <source>
        <dbReference type="ARBA" id="ARBA00023157"/>
    </source>
</evidence>
<dbReference type="GO" id="GO:0005576">
    <property type="term" value="C:extracellular region"/>
    <property type="evidence" value="ECO:0007669"/>
    <property type="project" value="UniProtKB-SubCell"/>
</dbReference>